<evidence type="ECO:0008006" key="4">
    <source>
        <dbReference type="Google" id="ProtNLM"/>
    </source>
</evidence>
<dbReference type="InterPro" id="IPR025528">
    <property type="entry name" value="BrnA_antitoxin"/>
</dbReference>
<name>A0A2R3QCW3_9BURK</name>
<keyword evidence="3" id="KW-1185">Reference proteome</keyword>
<dbReference type="RefSeq" id="WP_106684040.1">
    <property type="nucleotide sequence ID" value="NZ_CP027667.1"/>
</dbReference>
<reference evidence="2 3" key="1">
    <citation type="submission" date="2018-03" db="EMBL/GenBank/DDBJ databases">
        <title>Genome sequencing of Melaminivora sp.</title>
        <authorList>
            <person name="Kim S.-J."/>
            <person name="Heo J."/>
            <person name="Ahn J.-H."/>
            <person name="Kwon S.-W."/>
        </authorList>
    </citation>
    <scope>NUCLEOTIDE SEQUENCE [LARGE SCALE GENOMIC DNA]</scope>
    <source>
        <strain evidence="2 3">SC2-9</strain>
    </source>
</reference>
<organism evidence="2 3">
    <name type="scientific">Melaminivora suipulveris</name>
    <dbReference type="NCBI Taxonomy" id="2109913"/>
    <lineage>
        <taxon>Bacteria</taxon>
        <taxon>Pseudomonadati</taxon>
        <taxon>Pseudomonadota</taxon>
        <taxon>Betaproteobacteria</taxon>
        <taxon>Burkholderiales</taxon>
        <taxon>Comamonadaceae</taxon>
        <taxon>Melaminivora</taxon>
    </lineage>
</organism>
<protein>
    <recommendedName>
        <fullName evidence="4">BrnA antitoxin family protein</fullName>
    </recommendedName>
</protein>
<dbReference type="OrthoDB" id="9796641at2"/>
<evidence type="ECO:0000313" key="3">
    <source>
        <dbReference type="Proteomes" id="UP000237925"/>
    </source>
</evidence>
<dbReference type="Pfam" id="PF14384">
    <property type="entry name" value="BrnA_antitoxin"/>
    <property type="match status" value="1"/>
</dbReference>
<evidence type="ECO:0000256" key="1">
    <source>
        <dbReference type="SAM" id="MobiDB-lite"/>
    </source>
</evidence>
<gene>
    <name evidence="2" type="ORF">C6568_10260</name>
</gene>
<dbReference type="AlphaFoldDB" id="A0A2R3QCW3"/>
<evidence type="ECO:0000313" key="2">
    <source>
        <dbReference type="EMBL" id="AVO49608.1"/>
    </source>
</evidence>
<dbReference type="Proteomes" id="UP000237925">
    <property type="component" value="Chromosome"/>
</dbReference>
<feature type="region of interest" description="Disordered" evidence="1">
    <location>
        <begin position="1"/>
        <end position="27"/>
    </location>
</feature>
<proteinExistence type="predicted"/>
<sequence>MGGWVDGRIGAEQSAEHRLPHGQRRGAKEQVALRIDREVLAAFRAAGPGWQTRMNDGLKDWLRTHPAA</sequence>
<dbReference type="KEGG" id="mela:C6568_10260"/>
<accession>A0A2R3QCW3</accession>
<dbReference type="EMBL" id="CP027667">
    <property type="protein sequence ID" value="AVO49608.1"/>
    <property type="molecule type" value="Genomic_DNA"/>
</dbReference>